<dbReference type="GO" id="GO:0042834">
    <property type="term" value="F:peptidoglycan binding"/>
    <property type="evidence" value="ECO:0007669"/>
    <property type="project" value="InterPro"/>
</dbReference>
<evidence type="ECO:0000313" key="3">
    <source>
        <dbReference type="EMBL" id="MBT2185697.1"/>
    </source>
</evidence>
<dbReference type="SUPFAM" id="SSF48452">
    <property type="entry name" value="TPR-like"/>
    <property type="match status" value="1"/>
</dbReference>
<dbReference type="Pfam" id="PF05036">
    <property type="entry name" value="SPOR"/>
    <property type="match status" value="1"/>
</dbReference>
<accession>A0A9X1AI72</accession>
<feature type="domain" description="SPOR" evidence="2">
    <location>
        <begin position="352"/>
        <end position="436"/>
    </location>
</feature>
<name>A0A9X1AI72_9SPHN</name>
<gene>
    <name evidence="3" type="ORF">KK488_01925</name>
</gene>
<reference evidence="3" key="1">
    <citation type="submission" date="2021-05" db="EMBL/GenBank/DDBJ databases">
        <title>Genome of Sphingobium sp. strain.</title>
        <authorList>
            <person name="Fan R."/>
        </authorList>
    </citation>
    <scope>NUCLEOTIDE SEQUENCE</scope>
    <source>
        <strain evidence="3">H33</strain>
    </source>
</reference>
<protein>
    <submittedName>
        <fullName evidence="3">SPOR domain-containing protein</fullName>
    </submittedName>
</protein>
<dbReference type="PROSITE" id="PS51257">
    <property type="entry name" value="PROKAR_LIPOPROTEIN"/>
    <property type="match status" value="1"/>
</dbReference>
<dbReference type="SUPFAM" id="SSF110997">
    <property type="entry name" value="Sporulation related repeat"/>
    <property type="match status" value="1"/>
</dbReference>
<evidence type="ECO:0000313" key="4">
    <source>
        <dbReference type="Proteomes" id="UP001138757"/>
    </source>
</evidence>
<dbReference type="Pfam" id="PF14559">
    <property type="entry name" value="TPR_19"/>
    <property type="match status" value="1"/>
</dbReference>
<dbReference type="Proteomes" id="UP001138757">
    <property type="component" value="Unassembled WGS sequence"/>
</dbReference>
<keyword evidence="4" id="KW-1185">Reference proteome</keyword>
<comment type="caution">
    <text evidence="3">The sequence shown here is derived from an EMBL/GenBank/DDBJ whole genome shotgun (WGS) entry which is preliminary data.</text>
</comment>
<dbReference type="AlphaFoldDB" id="A0A9X1AI72"/>
<sequence length="479" mass="50035">MRRQTLSTMMASAAILGSSMVGCSGARMENRPAIAANQAPSLAPRVEKALAEKDYARALMQAEELVAAQPNEAGYRALLGRAYLANGRYDSARTAFKDAMTLGNRDVRTIISLSLAETGLGDAAGARALLADHISDLPAADYGLAMAMAGDPREGVRALMEAVKQPDSTAQTRQNLAYAMALAGAWGQARLIAGQDMSAREAEARIGQWSQAAQAGNEQGRVVAMIGVSPRADDAGLPTRLALGGNGAPMQMAAAAPVDLVAQARHEVAPAAPAPQAVAAAAPVEASPSTMAVAMSFDANNGDNAPLVKASSDPMRLAARAAFQRTRNNDARAMVARADMSRITTVIAPAPDAKASDWVVQLGAFDTAEIAKAKWQQISRGKSPVGGFREIHSEFSLNGRAFHRLAIRGFGDRTSADAACRSLRAEGQACFVRLDDTNTTRMARAQAQKGAPQMAARKPVAAPKVAARIVGAGRQIAAR</sequence>
<dbReference type="Gene3D" id="3.30.70.1070">
    <property type="entry name" value="Sporulation related repeat"/>
    <property type="match status" value="1"/>
</dbReference>
<evidence type="ECO:0000259" key="2">
    <source>
        <dbReference type="PROSITE" id="PS51724"/>
    </source>
</evidence>
<dbReference type="Gene3D" id="1.25.40.10">
    <property type="entry name" value="Tetratricopeptide repeat domain"/>
    <property type="match status" value="1"/>
</dbReference>
<dbReference type="RefSeq" id="WP_214621428.1">
    <property type="nucleotide sequence ID" value="NZ_JAHGAW010000001.1"/>
</dbReference>
<evidence type="ECO:0000256" key="1">
    <source>
        <dbReference type="PROSITE-ProRule" id="PRU00339"/>
    </source>
</evidence>
<dbReference type="InterPro" id="IPR019734">
    <property type="entry name" value="TPR_rpt"/>
</dbReference>
<dbReference type="PROSITE" id="PS50005">
    <property type="entry name" value="TPR"/>
    <property type="match status" value="1"/>
</dbReference>
<keyword evidence="1" id="KW-0802">TPR repeat</keyword>
<dbReference type="InterPro" id="IPR007730">
    <property type="entry name" value="SPOR-like_dom"/>
</dbReference>
<dbReference type="EMBL" id="JAHGAW010000001">
    <property type="protein sequence ID" value="MBT2185697.1"/>
    <property type="molecule type" value="Genomic_DNA"/>
</dbReference>
<feature type="repeat" description="TPR" evidence="1">
    <location>
        <begin position="73"/>
        <end position="106"/>
    </location>
</feature>
<dbReference type="InterPro" id="IPR036680">
    <property type="entry name" value="SPOR-like_sf"/>
</dbReference>
<dbReference type="InterPro" id="IPR011990">
    <property type="entry name" value="TPR-like_helical_dom_sf"/>
</dbReference>
<dbReference type="PROSITE" id="PS51724">
    <property type="entry name" value="SPOR"/>
    <property type="match status" value="1"/>
</dbReference>
<organism evidence="3 4">
    <name type="scientific">Sphingobium nicotianae</name>
    <dbReference type="NCBI Taxonomy" id="2782607"/>
    <lineage>
        <taxon>Bacteria</taxon>
        <taxon>Pseudomonadati</taxon>
        <taxon>Pseudomonadota</taxon>
        <taxon>Alphaproteobacteria</taxon>
        <taxon>Sphingomonadales</taxon>
        <taxon>Sphingomonadaceae</taxon>
        <taxon>Sphingobium</taxon>
    </lineage>
</organism>
<proteinExistence type="predicted"/>